<dbReference type="Gene3D" id="3.40.50.150">
    <property type="entry name" value="Vaccinia Virus protein VP39"/>
    <property type="match status" value="1"/>
</dbReference>
<organism evidence="2 3">
    <name type="scientific">Nelumbo nucifera</name>
    <name type="common">Sacred lotus</name>
    <dbReference type="NCBI Taxonomy" id="4432"/>
    <lineage>
        <taxon>Eukaryota</taxon>
        <taxon>Viridiplantae</taxon>
        <taxon>Streptophyta</taxon>
        <taxon>Embryophyta</taxon>
        <taxon>Tracheophyta</taxon>
        <taxon>Spermatophyta</taxon>
        <taxon>Magnoliopsida</taxon>
        <taxon>Proteales</taxon>
        <taxon>Nelumbonaceae</taxon>
        <taxon>Nelumbo</taxon>
    </lineage>
</organism>
<dbReference type="Proteomes" id="UP000607653">
    <property type="component" value="Unassembled WGS sequence"/>
</dbReference>
<evidence type="ECO:0000313" key="2">
    <source>
        <dbReference type="EMBL" id="DAD34914.1"/>
    </source>
</evidence>
<sequence length="374" mass="41058">MPHHHHGSTGVEPLTPEPFLFRSMPSSSMNIVLGLCSERKFRSVLISLTMSITHSLQSLFAFYPNYRNSLEASRRRIPEAPQFKASRTRRIPLANDDGVERSKESINALVLSDSLCASRFCCCGRRRFIGASGAALLPILPSNASELERDTTAVLNKFHPPRPDWYEELYASIMDKSIAAYEEEVAGYKADLFKKLRGKNKKVMELGIGTGPNLKYYADEAGVSVVSVDPNKKMEKYAKEAAVAAGLPLSCFNFIQTVGEALPVSDASMDAVVGTLVLCSVKDVKLTLEEIKRVLKPGGLYVFMEHVAAQDGTLLRFAQGLLDPLQQIVADGCHLTRDTGKLISEAGFSDVNINTTLLSTFSIIRPHIYGIASK</sequence>
<dbReference type="PANTHER" id="PTHR45036">
    <property type="entry name" value="METHYLTRANSFERASE LIKE 7B"/>
    <property type="match status" value="1"/>
</dbReference>
<dbReference type="InterPro" id="IPR052356">
    <property type="entry name" value="Thiol_S-MT"/>
</dbReference>
<dbReference type="GO" id="GO:0008757">
    <property type="term" value="F:S-adenosylmethionine-dependent methyltransferase activity"/>
    <property type="evidence" value="ECO:0007669"/>
    <property type="project" value="InterPro"/>
</dbReference>
<dbReference type="InterPro" id="IPR029063">
    <property type="entry name" value="SAM-dependent_MTases_sf"/>
</dbReference>
<keyword evidence="3" id="KW-1185">Reference proteome</keyword>
<reference evidence="2 3" key="1">
    <citation type="journal article" date="2020" name="Mol. Biol. Evol.">
        <title>Distinct Expression and Methylation Patterns for Genes with Different Fates following a Single Whole-Genome Duplication in Flowering Plants.</title>
        <authorList>
            <person name="Shi T."/>
            <person name="Rahmani R.S."/>
            <person name="Gugger P.F."/>
            <person name="Wang M."/>
            <person name="Li H."/>
            <person name="Zhang Y."/>
            <person name="Li Z."/>
            <person name="Wang Q."/>
            <person name="Van de Peer Y."/>
            <person name="Marchal K."/>
            <person name="Chen J."/>
        </authorList>
    </citation>
    <scope>NUCLEOTIDE SEQUENCE [LARGE SCALE GENOMIC DNA]</scope>
    <source>
        <tissue evidence="2">Leaf</tissue>
    </source>
</reference>
<protein>
    <recommendedName>
        <fullName evidence="1">Methyltransferase type 11 domain-containing protein</fullName>
    </recommendedName>
</protein>
<evidence type="ECO:0000313" key="3">
    <source>
        <dbReference type="Proteomes" id="UP000607653"/>
    </source>
</evidence>
<gene>
    <name evidence="2" type="ORF">HUJ06_005554</name>
</gene>
<dbReference type="EMBL" id="DUZY01000004">
    <property type="protein sequence ID" value="DAD34914.1"/>
    <property type="molecule type" value="Genomic_DNA"/>
</dbReference>
<proteinExistence type="predicted"/>
<evidence type="ECO:0000259" key="1">
    <source>
        <dbReference type="Pfam" id="PF08241"/>
    </source>
</evidence>
<name>A0A822YL66_NELNU</name>
<dbReference type="AlphaFoldDB" id="A0A822YL66"/>
<accession>A0A822YL66</accession>
<comment type="caution">
    <text evidence="2">The sequence shown here is derived from an EMBL/GenBank/DDBJ whole genome shotgun (WGS) entry which is preliminary data.</text>
</comment>
<feature type="domain" description="Methyltransferase type 11" evidence="1">
    <location>
        <begin position="205"/>
        <end position="303"/>
    </location>
</feature>
<dbReference type="PANTHER" id="PTHR45036:SF1">
    <property type="entry name" value="METHYLTRANSFERASE LIKE 7A"/>
    <property type="match status" value="1"/>
</dbReference>
<dbReference type="Pfam" id="PF08241">
    <property type="entry name" value="Methyltransf_11"/>
    <property type="match status" value="1"/>
</dbReference>
<dbReference type="InterPro" id="IPR013216">
    <property type="entry name" value="Methyltransf_11"/>
</dbReference>
<dbReference type="CDD" id="cd02440">
    <property type="entry name" value="AdoMet_MTases"/>
    <property type="match status" value="1"/>
</dbReference>
<dbReference type="SUPFAM" id="SSF53335">
    <property type="entry name" value="S-adenosyl-L-methionine-dependent methyltransferases"/>
    <property type="match status" value="1"/>
</dbReference>